<gene>
    <name evidence="1" type="ORF">PDM28_14890</name>
</gene>
<protein>
    <submittedName>
        <fullName evidence="1">Uncharacterized protein</fullName>
    </submittedName>
</protein>
<dbReference type="EMBL" id="CP115543">
    <property type="protein sequence ID" value="WNH47951.1"/>
    <property type="molecule type" value="Genomic_DNA"/>
</dbReference>
<dbReference type="Proteomes" id="UP001305421">
    <property type="component" value="Chromosome"/>
</dbReference>
<keyword evidence="2" id="KW-1185">Reference proteome</keyword>
<evidence type="ECO:0000313" key="2">
    <source>
        <dbReference type="Proteomes" id="UP001305421"/>
    </source>
</evidence>
<organism evidence="1 2">
    <name type="scientific">Stenotrophomonas aracearum</name>
    <dbReference type="NCBI Taxonomy" id="3003272"/>
    <lineage>
        <taxon>Bacteria</taxon>
        <taxon>Pseudomonadati</taxon>
        <taxon>Pseudomonadota</taxon>
        <taxon>Gammaproteobacteria</taxon>
        <taxon>Lysobacterales</taxon>
        <taxon>Lysobacteraceae</taxon>
        <taxon>Stenotrophomonas</taxon>
    </lineage>
</organism>
<evidence type="ECO:0000313" key="1">
    <source>
        <dbReference type="EMBL" id="WNH47951.1"/>
    </source>
</evidence>
<sequence length="96" mass="10440">MSYVSNGRRIRVGDSVLLEGDKGVVICDYEKWECLSGYEGWLTKKELVGGGFLSSGVMIETAGAGMVHYPEEDDEIEFVARAGVGLDDDDQGEHGH</sequence>
<accession>A0ABY9YAQ9</accession>
<name>A0ABY9YAQ9_9GAMM</name>
<dbReference type="RefSeq" id="WP_311182631.1">
    <property type="nucleotide sequence ID" value="NZ_CP115543.1"/>
</dbReference>
<reference evidence="1 2" key="1">
    <citation type="submission" date="2022-12" db="EMBL/GenBank/DDBJ databases">
        <title>Two new species, Stenotrophomonas aracearum and Stenotrophomonas oahuensis, isolated from Anthurium (Araceae family) in Hawaii.</title>
        <authorList>
            <person name="Chunag S.C."/>
            <person name="Dobhal S."/>
            <person name="Alvarez A."/>
            <person name="Arif M."/>
        </authorList>
    </citation>
    <scope>NUCLEOTIDE SEQUENCE [LARGE SCALE GENOMIC DNA]</scope>
    <source>
        <strain evidence="1 2">A5588</strain>
    </source>
</reference>
<proteinExistence type="predicted"/>